<accession>L7L548</accession>
<evidence type="ECO:0000313" key="2">
    <source>
        <dbReference type="Proteomes" id="UP000053405"/>
    </source>
</evidence>
<dbReference type="Proteomes" id="UP000053405">
    <property type="component" value="Unassembled WGS sequence"/>
</dbReference>
<dbReference type="Gene3D" id="3.40.50.150">
    <property type="entry name" value="Vaccinia Virus protein VP39"/>
    <property type="match status" value="1"/>
</dbReference>
<evidence type="ECO:0000313" key="1">
    <source>
        <dbReference type="EMBL" id="GAC56270.1"/>
    </source>
</evidence>
<protein>
    <recommendedName>
        <fullName evidence="3">Methyltransferase</fullName>
    </recommendedName>
</protein>
<sequence length="90" mass="9874">MIHTAPDRMQTLLAESARCLAPRGSLFVGFFAGSRVELFGQAVTTAYFWPVDEMASELERAGFQVVGTHTRGDPGSRRHADITAVLRCHP</sequence>
<name>L7L548_9ACTN</name>
<organism evidence="1 2">
    <name type="scientific">Gordonia hirsuta DSM 44140 = NBRC 16056</name>
    <dbReference type="NCBI Taxonomy" id="1121927"/>
    <lineage>
        <taxon>Bacteria</taxon>
        <taxon>Bacillati</taxon>
        <taxon>Actinomycetota</taxon>
        <taxon>Actinomycetes</taxon>
        <taxon>Mycobacteriales</taxon>
        <taxon>Gordoniaceae</taxon>
        <taxon>Gordonia</taxon>
    </lineage>
</organism>
<dbReference type="AlphaFoldDB" id="L7L548"/>
<keyword evidence="2" id="KW-1185">Reference proteome</keyword>
<comment type="caution">
    <text evidence="1">The sequence shown here is derived from an EMBL/GenBank/DDBJ whole genome shotgun (WGS) entry which is preliminary data.</text>
</comment>
<dbReference type="eggNOG" id="COG2226">
    <property type="taxonomic scope" value="Bacteria"/>
</dbReference>
<evidence type="ECO:0008006" key="3">
    <source>
        <dbReference type="Google" id="ProtNLM"/>
    </source>
</evidence>
<proteinExistence type="predicted"/>
<reference evidence="1 2" key="1">
    <citation type="submission" date="2012-12" db="EMBL/GenBank/DDBJ databases">
        <title>Whole genome shotgun sequence of Gordonia hirsuta NBRC 16056.</title>
        <authorList>
            <person name="Isaki-Nakamura S."/>
            <person name="Hosoyama A."/>
            <person name="Tsuchikane K."/>
            <person name="Katsumata H."/>
            <person name="Baba S."/>
            <person name="Yamazaki S."/>
            <person name="Fujita N."/>
        </authorList>
    </citation>
    <scope>NUCLEOTIDE SEQUENCE [LARGE SCALE GENOMIC DNA]</scope>
    <source>
        <strain evidence="1 2">NBRC 16056</strain>
    </source>
</reference>
<gene>
    <name evidence="1" type="ORF">GOHSU_04_01390</name>
</gene>
<dbReference type="STRING" id="1121927.GOHSU_04_01390"/>
<dbReference type="InterPro" id="IPR029063">
    <property type="entry name" value="SAM-dependent_MTases_sf"/>
</dbReference>
<dbReference type="EMBL" id="BANT01000004">
    <property type="protein sequence ID" value="GAC56270.1"/>
    <property type="molecule type" value="Genomic_DNA"/>
</dbReference>
<dbReference type="SUPFAM" id="SSF53335">
    <property type="entry name" value="S-adenosyl-L-methionine-dependent methyltransferases"/>
    <property type="match status" value="1"/>
</dbReference>